<reference evidence="2 3" key="2">
    <citation type="journal article" date="2012" name="Eukaryot. Cell">
        <title>Genome update of Botrytis cinerea strains B05.10 and T4.</title>
        <authorList>
            <person name="Staats M."/>
            <person name="van Kan J.A."/>
        </authorList>
    </citation>
    <scope>NUCLEOTIDE SEQUENCE [LARGE SCALE GENOMIC DNA]</scope>
    <source>
        <strain evidence="2 3">B05.10</strain>
    </source>
</reference>
<organism evidence="2 3">
    <name type="scientific">Botryotinia fuckeliana (strain B05.10)</name>
    <name type="common">Noble rot fungus</name>
    <name type="synonym">Botrytis cinerea</name>
    <dbReference type="NCBI Taxonomy" id="332648"/>
    <lineage>
        <taxon>Eukaryota</taxon>
        <taxon>Fungi</taxon>
        <taxon>Dikarya</taxon>
        <taxon>Ascomycota</taxon>
        <taxon>Pezizomycotina</taxon>
        <taxon>Leotiomycetes</taxon>
        <taxon>Helotiales</taxon>
        <taxon>Sclerotiniaceae</taxon>
        <taxon>Botrytis</taxon>
    </lineage>
</organism>
<proteinExistence type="predicted"/>
<dbReference type="GeneID" id="5437987"/>
<evidence type="ECO:0000313" key="3">
    <source>
        <dbReference type="Proteomes" id="UP000001798"/>
    </source>
</evidence>
<evidence type="ECO:0000256" key="1">
    <source>
        <dbReference type="SAM" id="Coils"/>
    </source>
</evidence>
<protein>
    <submittedName>
        <fullName evidence="2">Uncharacterized protein</fullName>
    </submittedName>
</protein>
<dbReference type="RefSeq" id="XP_001557382.1">
    <property type="nucleotide sequence ID" value="XM_001557332.2"/>
</dbReference>
<reference evidence="2 3" key="1">
    <citation type="journal article" date="2011" name="PLoS Genet.">
        <title>Genomic analysis of the necrotrophic fungal pathogens Sclerotinia sclerotiorum and Botrytis cinerea.</title>
        <authorList>
            <person name="Amselem J."/>
            <person name="Cuomo C.A."/>
            <person name="van Kan J.A."/>
            <person name="Viaud M."/>
            <person name="Benito E.P."/>
            <person name="Couloux A."/>
            <person name="Coutinho P.M."/>
            <person name="de Vries R.P."/>
            <person name="Dyer P.S."/>
            <person name="Fillinger S."/>
            <person name="Fournier E."/>
            <person name="Gout L."/>
            <person name="Hahn M."/>
            <person name="Kohn L."/>
            <person name="Lapalu N."/>
            <person name="Plummer K.M."/>
            <person name="Pradier J.M."/>
            <person name="Quevillon E."/>
            <person name="Sharon A."/>
            <person name="Simon A."/>
            <person name="ten Have A."/>
            <person name="Tudzynski B."/>
            <person name="Tudzynski P."/>
            <person name="Wincker P."/>
            <person name="Andrew M."/>
            <person name="Anthouard V."/>
            <person name="Beever R.E."/>
            <person name="Beffa R."/>
            <person name="Benoit I."/>
            <person name="Bouzid O."/>
            <person name="Brault B."/>
            <person name="Chen Z."/>
            <person name="Choquer M."/>
            <person name="Collemare J."/>
            <person name="Cotton P."/>
            <person name="Danchin E.G."/>
            <person name="Da Silva C."/>
            <person name="Gautier A."/>
            <person name="Giraud C."/>
            <person name="Giraud T."/>
            <person name="Gonzalez C."/>
            <person name="Grossetete S."/>
            <person name="Guldener U."/>
            <person name="Henrissat B."/>
            <person name="Howlett B.J."/>
            <person name="Kodira C."/>
            <person name="Kretschmer M."/>
            <person name="Lappartient A."/>
            <person name="Leroch M."/>
            <person name="Levis C."/>
            <person name="Mauceli E."/>
            <person name="Neuveglise C."/>
            <person name="Oeser B."/>
            <person name="Pearson M."/>
            <person name="Poulain J."/>
            <person name="Poussereau N."/>
            <person name="Quesneville H."/>
            <person name="Rascle C."/>
            <person name="Schumacher J."/>
            <person name="Segurens B."/>
            <person name="Sexton A."/>
            <person name="Silva E."/>
            <person name="Sirven C."/>
            <person name="Soanes D.M."/>
            <person name="Talbot N.J."/>
            <person name="Templeton M."/>
            <person name="Yandava C."/>
            <person name="Yarden O."/>
            <person name="Zeng Q."/>
            <person name="Rollins J.A."/>
            <person name="Lebrun M.H."/>
            <person name="Dickman M."/>
        </authorList>
    </citation>
    <scope>NUCLEOTIDE SEQUENCE [LARGE SCALE GENOMIC DNA]</scope>
    <source>
        <strain evidence="2 3">B05.10</strain>
    </source>
</reference>
<accession>A0A384JV59</accession>
<dbReference type="EMBL" id="CP009814">
    <property type="protein sequence ID" value="ATZ54475.1"/>
    <property type="molecule type" value="Genomic_DNA"/>
</dbReference>
<dbReference type="KEGG" id="bfu:BCIN_10g04760"/>
<dbReference type="OrthoDB" id="3494977at2759"/>
<reference evidence="2 3" key="3">
    <citation type="journal article" date="2017" name="Mol. Plant Pathol.">
        <title>A gapless genome sequence of the fungus Botrytis cinerea.</title>
        <authorList>
            <person name="Van Kan J.A."/>
            <person name="Stassen J.H."/>
            <person name="Mosbach A."/>
            <person name="Van Der Lee T.A."/>
            <person name="Faino L."/>
            <person name="Farmer A.D."/>
            <person name="Papasotiriou D.G."/>
            <person name="Zhou S."/>
            <person name="Seidl M.F."/>
            <person name="Cottam E."/>
            <person name="Edel D."/>
            <person name="Hahn M."/>
            <person name="Schwartz D.C."/>
            <person name="Dietrich R.A."/>
            <person name="Widdison S."/>
            <person name="Scalliet G."/>
        </authorList>
    </citation>
    <scope>NUCLEOTIDE SEQUENCE [LARGE SCALE GENOMIC DNA]</scope>
    <source>
        <strain evidence="2 3">B05.10</strain>
    </source>
</reference>
<dbReference type="AlphaFoldDB" id="A0A384JV59"/>
<gene>
    <name evidence="2" type="ORF">BCIN_10g04760</name>
</gene>
<dbReference type="VEuPathDB" id="FungiDB:Bcin10g04760"/>
<name>A0A384JV59_BOTFB</name>
<keyword evidence="1" id="KW-0175">Coiled coil</keyword>
<evidence type="ECO:0000313" key="2">
    <source>
        <dbReference type="EMBL" id="ATZ54475.1"/>
    </source>
</evidence>
<dbReference type="Proteomes" id="UP000001798">
    <property type="component" value="Chromosome 10"/>
</dbReference>
<keyword evidence="3" id="KW-1185">Reference proteome</keyword>
<feature type="coiled-coil region" evidence="1">
    <location>
        <begin position="171"/>
        <end position="215"/>
    </location>
</feature>
<sequence>MTDEKNPVSAPRSRKSLRALLPNISQLTSHESMGGIPMVLDTLVLEERGDYDTSDDTVDWKNLYLKSRRQSTRTRYLHQEERDRLIREKLALRRGNKLLQSALSQSRCNASKALAEQTSLFDKTLGGIEQRMSEENRVAQLLTNRLGHLESQCKQISLRALASDKAKEQSNKFAELARAQLKRSSEQLSEKERVITSLEEEKRELQSTLQNRNDELVDLDHVLEVYSEVVEGILNRKSEWSKSPHRRDSKIIAKGNKVAHGGTCLADAYRIKSTCDNDLGWYEECYGTTPDIVLQFETSGAFRRLINMRYEIYRYKNNVGDIADVFEEDFQKLLEEILHKVTRGTDNSMQSILVGNTDTEPRRAYYDLCILWEDAMEDEIVVTY</sequence>